<reference evidence="1" key="1">
    <citation type="journal article" date="2020" name="mSystems">
        <title>Genome- and Community-Level Interaction Insights into Carbon Utilization and Element Cycling Functions of Hydrothermarchaeota in Hydrothermal Sediment.</title>
        <authorList>
            <person name="Zhou Z."/>
            <person name="Liu Y."/>
            <person name="Xu W."/>
            <person name="Pan J."/>
            <person name="Luo Z.H."/>
            <person name="Li M."/>
        </authorList>
    </citation>
    <scope>NUCLEOTIDE SEQUENCE [LARGE SCALE GENOMIC DNA]</scope>
    <source>
        <strain evidence="1">SpSt-418</strain>
    </source>
</reference>
<name>A0A7C3PFL7_9CYAN</name>
<gene>
    <name evidence="1" type="ORF">ENR64_12940</name>
</gene>
<proteinExistence type="predicted"/>
<evidence type="ECO:0000313" key="1">
    <source>
        <dbReference type="EMBL" id="HFM98635.1"/>
    </source>
</evidence>
<organism evidence="1">
    <name type="scientific">Oscillatoriales cyanobacterium SpSt-418</name>
    <dbReference type="NCBI Taxonomy" id="2282169"/>
    <lineage>
        <taxon>Bacteria</taxon>
        <taxon>Bacillati</taxon>
        <taxon>Cyanobacteriota</taxon>
        <taxon>Cyanophyceae</taxon>
        <taxon>Oscillatoriophycideae</taxon>
        <taxon>Oscillatoriales</taxon>
    </lineage>
</organism>
<dbReference type="AlphaFoldDB" id="A0A7C3PFL7"/>
<sequence length="87" mass="9944">MELLDETNVSPDEAYFSTEEAVSLDTDNSLPEQVVYESLKRNSHHLSLEVQLKLMMAPNLRQQYETYIGQKAKAANHISLVPHTFTH</sequence>
<comment type="caution">
    <text evidence="1">The sequence shown here is derived from an EMBL/GenBank/DDBJ whole genome shotgun (WGS) entry which is preliminary data.</text>
</comment>
<accession>A0A7C3PFL7</accession>
<protein>
    <submittedName>
        <fullName evidence="1">Uncharacterized protein</fullName>
    </submittedName>
</protein>
<dbReference type="EMBL" id="DSRU01000186">
    <property type="protein sequence ID" value="HFM98635.1"/>
    <property type="molecule type" value="Genomic_DNA"/>
</dbReference>